<dbReference type="PANTHER" id="PTHR43722:SF1">
    <property type="entry name" value="PROLINE IMINOPEPTIDASE"/>
    <property type="match status" value="1"/>
</dbReference>
<proteinExistence type="inferred from homology"/>
<dbReference type="Gene3D" id="3.40.50.1820">
    <property type="entry name" value="alpha/beta hydrolase"/>
    <property type="match status" value="1"/>
</dbReference>
<keyword evidence="8 11" id="KW-0645">Protease</keyword>
<organism evidence="14 15">
    <name type="scientific">Parendozoicomonas callyspongiae</name>
    <dbReference type="NCBI Taxonomy" id="2942213"/>
    <lineage>
        <taxon>Bacteria</taxon>
        <taxon>Pseudomonadati</taxon>
        <taxon>Pseudomonadota</taxon>
        <taxon>Gammaproteobacteria</taxon>
        <taxon>Oceanospirillales</taxon>
        <taxon>Endozoicomonadaceae</taxon>
        <taxon>Parendozoicomonas</taxon>
    </lineage>
</organism>
<evidence type="ECO:0000256" key="9">
    <source>
        <dbReference type="ARBA" id="ARBA00022801"/>
    </source>
</evidence>
<comment type="catalytic activity">
    <reaction evidence="1 11 12">
        <text>Release of N-terminal proline from a peptide.</text>
        <dbReference type="EC" id="3.4.11.5"/>
    </reaction>
</comment>
<dbReference type="InterPro" id="IPR005944">
    <property type="entry name" value="Pro_iminopeptidase"/>
</dbReference>
<evidence type="ECO:0000256" key="12">
    <source>
        <dbReference type="RuleBase" id="RU003421"/>
    </source>
</evidence>
<feature type="domain" description="AB hydrolase-1" evidence="13">
    <location>
        <begin position="36"/>
        <end position="298"/>
    </location>
</feature>
<reference evidence="14 15" key="1">
    <citation type="submission" date="2022-05" db="EMBL/GenBank/DDBJ databases">
        <authorList>
            <person name="Park J.-S."/>
        </authorList>
    </citation>
    <scope>NUCLEOTIDE SEQUENCE [LARGE SCALE GENOMIC DNA]</scope>
    <source>
        <strain evidence="14 15">2012CJ34-2</strain>
    </source>
</reference>
<keyword evidence="9 11" id="KW-0378">Hydrolase</keyword>
<keyword evidence="15" id="KW-1185">Reference proteome</keyword>
<evidence type="ECO:0000256" key="7">
    <source>
        <dbReference type="ARBA" id="ARBA00022490"/>
    </source>
</evidence>
<keyword evidence="7 11" id="KW-0963">Cytoplasm</keyword>
<dbReference type="Proteomes" id="UP001203338">
    <property type="component" value="Unassembled WGS sequence"/>
</dbReference>
<evidence type="ECO:0000256" key="6">
    <source>
        <dbReference type="ARBA" id="ARBA00022438"/>
    </source>
</evidence>
<evidence type="ECO:0000256" key="3">
    <source>
        <dbReference type="ARBA" id="ARBA00010088"/>
    </source>
</evidence>
<evidence type="ECO:0000256" key="8">
    <source>
        <dbReference type="ARBA" id="ARBA00022670"/>
    </source>
</evidence>
<dbReference type="SUPFAM" id="SSF53474">
    <property type="entry name" value="alpha/beta-Hydrolases"/>
    <property type="match status" value="1"/>
</dbReference>
<dbReference type="PANTHER" id="PTHR43722">
    <property type="entry name" value="PROLINE IMINOPEPTIDASE"/>
    <property type="match status" value="1"/>
</dbReference>
<comment type="subcellular location">
    <subcellularLocation>
        <location evidence="2 11">Cytoplasm</location>
    </subcellularLocation>
</comment>
<evidence type="ECO:0000256" key="2">
    <source>
        <dbReference type="ARBA" id="ARBA00004496"/>
    </source>
</evidence>
<dbReference type="InterPro" id="IPR002410">
    <property type="entry name" value="Peptidase_S33"/>
</dbReference>
<accession>A0ABT0PEY0</accession>
<evidence type="ECO:0000313" key="14">
    <source>
        <dbReference type="EMBL" id="MCL6269937.1"/>
    </source>
</evidence>
<comment type="similarity">
    <text evidence="3 11 12">Belongs to the peptidase S33 family.</text>
</comment>
<evidence type="ECO:0000256" key="5">
    <source>
        <dbReference type="ARBA" id="ARBA00021843"/>
    </source>
</evidence>
<dbReference type="PIRSF" id="PIRSF006431">
    <property type="entry name" value="Pept_S33"/>
    <property type="match status" value="1"/>
</dbReference>
<dbReference type="EC" id="3.4.11.5" evidence="4 11"/>
<keyword evidence="6 11" id="KW-0031">Aminopeptidase</keyword>
<gene>
    <name evidence="14" type="primary">pip</name>
    <name evidence="14" type="ORF">M3P05_08300</name>
</gene>
<dbReference type="PRINTS" id="PR00793">
    <property type="entry name" value="PROAMNOPTASE"/>
</dbReference>
<evidence type="ECO:0000256" key="1">
    <source>
        <dbReference type="ARBA" id="ARBA00001585"/>
    </source>
</evidence>
<dbReference type="InterPro" id="IPR029058">
    <property type="entry name" value="AB_hydrolase_fold"/>
</dbReference>
<evidence type="ECO:0000256" key="10">
    <source>
        <dbReference type="ARBA" id="ARBA00029605"/>
    </source>
</evidence>
<dbReference type="Pfam" id="PF00561">
    <property type="entry name" value="Abhydrolase_1"/>
    <property type="match status" value="1"/>
</dbReference>
<dbReference type="InterPro" id="IPR000073">
    <property type="entry name" value="AB_hydrolase_1"/>
</dbReference>
<name>A0ABT0PEY0_9GAMM</name>
<evidence type="ECO:0000256" key="4">
    <source>
        <dbReference type="ARBA" id="ARBA00012568"/>
    </source>
</evidence>
<protein>
    <recommendedName>
        <fullName evidence="5 11">Proline iminopeptidase</fullName>
        <shortName evidence="11">PIP</shortName>
        <ecNumber evidence="4 11">3.4.11.5</ecNumber>
    </recommendedName>
    <alternativeName>
        <fullName evidence="10 11">Prolyl aminopeptidase</fullName>
    </alternativeName>
</protein>
<sequence>MLTLYPPIKPYARHNIAVSGDHSLYVDESGNPEGIPVLFLHGGPGAACDKHSRRYFDPQMYRIIIWDQRGCGRSEPHASTENNTTDDLVADMEVIRKKLKIDKWLLFGGSWGAALGLIYASRHPAKVFAMVMRGVFLGRESDIRWLFSKEGAGRVFPDYWQELVSHFPKKDHADLVAACHDRLVGNDELARMGAAKALCTWCAQCSTLRPNQEVLDSLADPHRTLALARISSHYMSNNLFLDSQGILPLLTGLDNIPGIIVHGRYDMICPLENAQTLQEKWPGSKLHIVRDAGHSANESGIRDALVRATDEMARRFKAEFGLGRTS</sequence>
<dbReference type="EMBL" id="JAMFLX010000009">
    <property type="protein sequence ID" value="MCL6269937.1"/>
    <property type="molecule type" value="Genomic_DNA"/>
</dbReference>
<dbReference type="RefSeq" id="WP_249699057.1">
    <property type="nucleotide sequence ID" value="NZ_JAMFLX010000009.1"/>
</dbReference>
<dbReference type="GO" id="GO:0004177">
    <property type="term" value="F:aminopeptidase activity"/>
    <property type="evidence" value="ECO:0007669"/>
    <property type="project" value="UniProtKB-KW"/>
</dbReference>
<comment type="caution">
    <text evidence="14">The sequence shown here is derived from an EMBL/GenBank/DDBJ whole genome shotgun (WGS) entry which is preliminary data.</text>
</comment>
<dbReference type="NCBIfam" id="TIGR01249">
    <property type="entry name" value="pro_imino_pep_1"/>
    <property type="match status" value="1"/>
</dbReference>
<evidence type="ECO:0000313" key="15">
    <source>
        <dbReference type="Proteomes" id="UP001203338"/>
    </source>
</evidence>
<evidence type="ECO:0000259" key="13">
    <source>
        <dbReference type="Pfam" id="PF00561"/>
    </source>
</evidence>
<evidence type="ECO:0000256" key="11">
    <source>
        <dbReference type="PIRNR" id="PIRNR006431"/>
    </source>
</evidence>